<name>W0SKA7_9PROT</name>
<evidence type="ECO:0000256" key="2">
    <source>
        <dbReference type="ARBA" id="ARBA00022525"/>
    </source>
</evidence>
<dbReference type="EMBL" id="AP012547">
    <property type="protein sequence ID" value="BAO31225.1"/>
    <property type="molecule type" value="Genomic_DNA"/>
</dbReference>
<dbReference type="GO" id="GO:0005576">
    <property type="term" value="C:extracellular region"/>
    <property type="evidence" value="ECO:0007669"/>
    <property type="project" value="UniProtKB-SubCell"/>
</dbReference>
<dbReference type="InterPro" id="IPR011050">
    <property type="entry name" value="Pectin_lyase_fold/virulence"/>
</dbReference>
<dbReference type="Proteomes" id="UP000031637">
    <property type="component" value="Chromosome"/>
</dbReference>
<keyword evidence="2" id="KW-0964">Secreted</keyword>
<feature type="region of interest" description="Disordered" evidence="4">
    <location>
        <begin position="1418"/>
        <end position="1504"/>
    </location>
</feature>
<dbReference type="SMART" id="SM00912">
    <property type="entry name" value="Haemagg_act"/>
    <property type="match status" value="1"/>
</dbReference>
<evidence type="ECO:0000313" key="8">
    <source>
        <dbReference type="Proteomes" id="UP000031637"/>
    </source>
</evidence>
<sequence length="1504" mass="147339">MTPVRLGVVAVAACFLAAPALSNPVNPTVVNGTASFNQVGNVLTVTNSNGAIIHWDKFSIAAGEKTHFQQSSASSSVLNRVLSDPTAIYGTLSSNGRVWLINPAGIMVGAGGRVDTAAFVASTLNIRNEDFLAGRHLFINDGTAKDVINQGEIRTPAGGSVYLIGANVKNESVAGEANSGIITTPGGETILAAGQTVSLIDSALPGIKVDITGATGNATNLGTITAEAGRIGIAGVIVKNSGTLNASSVVNEGGRIFLKASQDAYVDGNGRIVTTGTKGGQVEVLGNRVAVMDKASIDASGTTGGGTIKVGGDYQGKNPEIQNANITWFGPEASLKADATEVGAGGTVIVWADDTTRAYGSISARGGASGGDGGFVETSGKRYLDFLATVDTSAPNGKTGTLLLDPTDITIVTTYGGPSYGSFYGGVFDGGTDGASTMGWDYINGQLSSTNVVIQTSSTGYGSGDISVTGAGVLSGSANSLSLLAERHITLANNASIYHSGTGNLTLVAGWLPASGYASPTATNTAGNITINTGANIGTNLAGSGSIVLKAKGALSITDAAVAAGGTMSVGAESITINAVTSNASLMSQGNQTITVGAGAANGSVTMTSTVGEARLSTYGSQVITFSGSAANTLQLQGSNSNTTYGGNAARIEAGGTQTITKTAGSLAISVIAGTGTATYGGSSYNDYGGPGQTLICASCATHNEAQIRSTGAQTINATAITITGGGGGNGNWAGIESKSTSNVTASGAITITGGTSGGVYFGPDLEVSNDAGISADGNLSVSAASIALNGGSAAYGGAYIGGKSSVTVSTTGNLTLTGGSTAAQGAALTYADSTPNTLKWLAPAVIGSDAGSLVNVTLNVGGDLTLTGGAIGQDGGSMALIGGANNTPVNLVINSRAITLNSANALADRIGSKAGGTISLHSGVGGTGSMTLGKGLIGTGYGMGGSVLLDSTGTGPGVFQTAGGMIVTDWLTATATGAGPVDLLSIENRVDNFDATTSTGLVTFKAQSVGLGTINSGTGGAVIAAFYDIHDNNGSAINISGPTVSLQSLYGGSAGSLAISADVAATSSIVAQVDGGSANGGIRIANTSAAQPSSVTLTDNASAGTSASFTQNFTGTGTLTATGSFSLTALYGGDISLVSNDGLNYSSATFNTGGAGSIGLGASGLLAISGALSVGNNDLLLAGSTVNIAAPVTTTADLLVAGSAVAVNSSVSALDVGLVAGSLTVGNGSGIHATNSLVGVVANDVTINGGYIKTTTGDLELMVGGNLNIGNASYGGYIWAGYNQSVAYFPDASILVGGNLKLNNGAHINAANDVYLDLMGSASTLVLNDGTVGYSPSYILSDIGTGIPATTHLAFAGRSSGGVMIDGKETTTTVVGGSGFFAVNTSTPAVAGAGLQIAYSGTTLDICVLSPSLCKPPPPTDTPIDKPPPSFEITGPGGTQPGSGTGGTTAGGTEGSFGGDDSGGNGDKKDDKKDDKDKDKKADNGKDGKKDDKPGQKKVAQCS</sequence>
<dbReference type="InterPro" id="IPR050909">
    <property type="entry name" value="Bact_Autotransporter_VF"/>
</dbReference>
<dbReference type="NCBIfam" id="TIGR01901">
    <property type="entry name" value="adhes_NPXG"/>
    <property type="match status" value="1"/>
</dbReference>
<dbReference type="SUPFAM" id="SSF51126">
    <property type="entry name" value="Pectin lyase-like"/>
    <property type="match status" value="1"/>
</dbReference>
<evidence type="ECO:0000256" key="4">
    <source>
        <dbReference type="SAM" id="MobiDB-lite"/>
    </source>
</evidence>
<organism evidence="7 8">
    <name type="scientific">Sulfuritalea hydrogenivorans sk43H</name>
    <dbReference type="NCBI Taxonomy" id="1223802"/>
    <lineage>
        <taxon>Bacteria</taxon>
        <taxon>Pseudomonadati</taxon>
        <taxon>Pseudomonadota</taxon>
        <taxon>Betaproteobacteria</taxon>
        <taxon>Nitrosomonadales</taxon>
        <taxon>Sterolibacteriaceae</taxon>
        <taxon>Sulfuritalea</taxon>
    </lineage>
</organism>
<proteinExistence type="predicted"/>
<gene>
    <name evidence="7" type="ORF">SUTH_03455</name>
</gene>
<dbReference type="Gene3D" id="2.160.20.10">
    <property type="entry name" value="Single-stranded right-handed beta-helix, Pectin lyase-like"/>
    <property type="match status" value="1"/>
</dbReference>
<keyword evidence="8" id="KW-1185">Reference proteome</keyword>
<feature type="compositionally biased region" description="Gly residues" evidence="4">
    <location>
        <begin position="1436"/>
        <end position="1466"/>
    </location>
</feature>
<protein>
    <recommendedName>
        <fullName evidence="6">Filamentous haemagglutinin FhaB/tRNA nuclease CdiA-like TPS domain-containing protein</fullName>
    </recommendedName>
</protein>
<feature type="signal peptide" evidence="5">
    <location>
        <begin position="1"/>
        <end position="22"/>
    </location>
</feature>
<dbReference type="HOGENOM" id="CLU_252981_0_0_4"/>
<dbReference type="Pfam" id="PF05860">
    <property type="entry name" value="TPS"/>
    <property type="match status" value="1"/>
</dbReference>
<evidence type="ECO:0000256" key="1">
    <source>
        <dbReference type="ARBA" id="ARBA00004613"/>
    </source>
</evidence>
<evidence type="ECO:0000256" key="3">
    <source>
        <dbReference type="ARBA" id="ARBA00022729"/>
    </source>
</evidence>
<accession>W0SKA7</accession>
<dbReference type="PANTHER" id="PTHR12338">
    <property type="entry name" value="AUTOTRANSPORTER"/>
    <property type="match status" value="1"/>
</dbReference>
<evidence type="ECO:0000259" key="6">
    <source>
        <dbReference type="SMART" id="SM00912"/>
    </source>
</evidence>
<dbReference type="PANTHER" id="PTHR12338:SF8">
    <property type="entry name" value="HEME_HEMOPEXIN-BINDING PROTEIN"/>
    <property type="match status" value="1"/>
</dbReference>
<feature type="compositionally biased region" description="Pro residues" evidence="4">
    <location>
        <begin position="1418"/>
        <end position="1431"/>
    </location>
</feature>
<dbReference type="STRING" id="1223802.SUTH_03455"/>
<dbReference type="InterPro" id="IPR008638">
    <property type="entry name" value="FhaB/CdiA-like_TPS"/>
</dbReference>
<feature type="chain" id="PRO_5004795914" description="Filamentous haemagglutinin FhaB/tRNA nuclease CdiA-like TPS domain-containing protein" evidence="5">
    <location>
        <begin position="23"/>
        <end position="1504"/>
    </location>
</feature>
<dbReference type="InterPro" id="IPR012334">
    <property type="entry name" value="Pectin_lyas_fold"/>
</dbReference>
<evidence type="ECO:0000313" key="7">
    <source>
        <dbReference type="EMBL" id="BAO31225.1"/>
    </source>
</evidence>
<keyword evidence="3 5" id="KW-0732">Signal</keyword>
<dbReference type="KEGG" id="shd:SUTH_03455"/>
<feature type="compositionally biased region" description="Basic and acidic residues" evidence="4">
    <location>
        <begin position="1467"/>
        <end position="1496"/>
    </location>
</feature>
<evidence type="ECO:0000256" key="5">
    <source>
        <dbReference type="SAM" id="SignalP"/>
    </source>
</evidence>
<comment type="subcellular location">
    <subcellularLocation>
        <location evidence="1">Secreted</location>
    </subcellularLocation>
</comment>
<feature type="domain" description="Filamentous haemagglutinin FhaB/tRNA nuclease CdiA-like TPS" evidence="6">
    <location>
        <begin position="20"/>
        <end position="130"/>
    </location>
</feature>
<reference evidence="7 8" key="1">
    <citation type="journal article" date="2014" name="Syst. Appl. Microbiol.">
        <title>Complete genomes of freshwater sulfur oxidizers Sulfuricella denitrificans skB26 and Sulfuritalea hydrogenivorans sk43H: genetic insights into the sulfur oxidation pathway of betaproteobacteria.</title>
        <authorList>
            <person name="Watanabe T."/>
            <person name="Kojima H."/>
            <person name="Fukui M."/>
        </authorList>
    </citation>
    <scope>NUCLEOTIDE SEQUENCE [LARGE SCALE GENOMIC DNA]</scope>
    <source>
        <strain evidence="7">DSM22779</strain>
    </source>
</reference>